<proteinExistence type="predicted"/>
<organism evidence="2 3">
    <name type="scientific">Vitrella brassicaformis (strain CCMP3155)</name>
    <dbReference type="NCBI Taxonomy" id="1169540"/>
    <lineage>
        <taxon>Eukaryota</taxon>
        <taxon>Sar</taxon>
        <taxon>Alveolata</taxon>
        <taxon>Colpodellida</taxon>
        <taxon>Vitrellaceae</taxon>
        <taxon>Vitrella</taxon>
    </lineage>
</organism>
<evidence type="ECO:0000313" key="3">
    <source>
        <dbReference type="Proteomes" id="UP000041254"/>
    </source>
</evidence>
<evidence type="ECO:0000256" key="1">
    <source>
        <dbReference type="SAM" id="MobiDB-lite"/>
    </source>
</evidence>
<feature type="compositionally biased region" description="Low complexity" evidence="1">
    <location>
        <begin position="438"/>
        <end position="459"/>
    </location>
</feature>
<dbReference type="VEuPathDB" id="CryptoDB:Vbra_9840"/>
<feature type="compositionally biased region" description="Polar residues" evidence="1">
    <location>
        <begin position="409"/>
        <end position="419"/>
    </location>
</feature>
<gene>
    <name evidence="2" type="ORF">Vbra_9840</name>
</gene>
<name>A0A0G4GA30_VITBC</name>
<protein>
    <submittedName>
        <fullName evidence="2">Uncharacterized protein</fullName>
    </submittedName>
</protein>
<feature type="region of interest" description="Disordered" evidence="1">
    <location>
        <begin position="519"/>
        <end position="566"/>
    </location>
</feature>
<reference evidence="2 3" key="1">
    <citation type="submission" date="2014-11" db="EMBL/GenBank/DDBJ databases">
        <authorList>
            <person name="Zhu J."/>
            <person name="Qi W."/>
            <person name="Song R."/>
        </authorList>
    </citation>
    <scope>NUCLEOTIDE SEQUENCE [LARGE SCALE GENOMIC DNA]</scope>
</reference>
<feature type="region of interest" description="Disordered" evidence="1">
    <location>
        <begin position="273"/>
        <end position="342"/>
    </location>
</feature>
<keyword evidence="3" id="KW-1185">Reference proteome</keyword>
<feature type="compositionally biased region" description="Low complexity" evidence="1">
    <location>
        <begin position="285"/>
        <end position="298"/>
    </location>
</feature>
<evidence type="ECO:0000313" key="2">
    <source>
        <dbReference type="EMBL" id="CEM25805.1"/>
    </source>
</evidence>
<dbReference type="InParanoid" id="A0A0G4GA30"/>
<accession>A0A0G4GA30</accession>
<dbReference type="EMBL" id="CDMY01000603">
    <property type="protein sequence ID" value="CEM25805.1"/>
    <property type="molecule type" value="Genomic_DNA"/>
</dbReference>
<sequence length="566" mass="63038">MTPQHYQRYLQMLDSQPGEGEGVVGMHQHQHQQQEGVVDAYAYEEGEGAYEHEGATAESSVAGAGRQGSVLEVNRLGKQRKLMADRFQCIVNRINRLKAADEKANRKANENTKRVGSFTETASVRDTKIQEHQMRLDEKAENEARRRQKALMDRQQLHARIYEKRHAAMMDRIEHGTRLREETKRLASQMDEVKKYQQMLNANRIYTIKCQHEAKRLENSQKREVRDTEKRLENTTKCHQLHDEMIGLSQVIRNAEAEELLWIERLQNSQAHQRETEQELQSVQSARSLTRMSTTSSRCGEGGSIASSSRGPPPKRPEGLPTGRARNRSLKAAPAPARKDDGVVGVGRVRSMSGLGRQTPTGEKVPIEELENLTLEELDDLTRQEAAYFQRLESIRIRKASQEGGTVVSPVTSLAQSPIDTLPVPLGHGGDGSGAENQYQYQQQQQQPHQQPHQQQQQQHKSCYPPPLPRGPTPSASTGLLQPSHTYNTAAVARNSPLLMRGVLSRGLLSQYVGHPPIHRIGAEQPTHAHASPPAAGEADGIRTHTTDAEGAEAEEGHGADGQNGM</sequence>
<dbReference type="AlphaFoldDB" id="A0A0G4GA30"/>
<feature type="region of interest" description="Disordered" evidence="1">
    <location>
        <begin position="401"/>
        <end position="482"/>
    </location>
</feature>
<dbReference type="Proteomes" id="UP000041254">
    <property type="component" value="Unassembled WGS sequence"/>
</dbReference>